<dbReference type="Proteomes" id="UP000568751">
    <property type="component" value="Unassembled WGS sequence"/>
</dbReference>
<dbReference type="InterPro" id="IPR011049">
    <property type="entry name" value="Serralysin-like_metalloprot_C"/>
</dbReference>
<dbReference type="GO" id="GO:0005509">
    <property type="term" value="F:calcium ion binding"/>
    <property type="evidence" value="ECO:0007669"/>
    <property type="project" value="InterPro"/>
</dbReference>
<evidence type="ECO:0000259" key="3">
    <source>
        <dbReference type="Pfam" id="PF17892"/>
    </source>
</evidence>
<dbReference type="Gene3D" id="2.150.10.10">
    <property type="entry name" value="Serralysin-like metalloprotease, C-terminal"/>
    <property type="match status" value="3"/>
</dbReference>
<dbReference type="InterPro" id="IPR018511">
    <property type="entry name" value="Hemolysin-typ_Ca-bd_CS"/>
</dbReference>
<evidence type="ECO:0000256" key="2">
    <source>
        <dbReference type="SAM" id="MobiDB-lite"/>
    </source>
</evidence>
<dbReference type="InterPro" id="IPR041690">
    <property type="entry name" value="Cadherin_5"/>
</dbReference>
<feature type="compositionally biased region" description="Acidic residues" evidence="2">
    <location>
        <begin position="159"/>
        <end position="187"/>
    </location>
</feature>
<organism evidence="4 5">
    <name type="scientific">Candidatus Thiodubiliella endoseptemdiera</name>
    <dbReference type="NCBI Taxonomy" id="2738886"/>
    <lineage>
        <taxon>Bacteria</taxon>
        <taxon>Pseudomonadati</taxon>
        <taxon>Pseudomonadota</taxon>
        <taxon>Gammaproteobacteria</taxon>
        <taxon>Candidatus Pseudothioglobaceae</taxon>
        <taxon>Candidatus Thiodubiliella</taxon>
    </lineage>
</organism>
<evidence type="ECO:0000313" key="4">
    <source>
        <dbReference type="EMBL" id="NYT27211.1"/>
    </source>
</evidence>
<feature type="domain" description="Cadherin-like" evidence="3">
    <location>
        <begin position="1088"/>
        <end position="1175"/>
    </location>
</feature>
<dbReference type="PRINTS" id="PR00313">
    <property type="entry name" value="CABNDNGRPT"/>
</dbReference>
<dbReference type="SUPFAM" id="SSF51120">
    <property type="entry name" value="beta-Roll"/>
    <property type="match status" value="3"/>
</dbReference>
<protein>
    <submittedName>
        <fullName evidence="4">Tandem-95 repeat protein</fullName>
    </submittedName>
</protein>
<name>A0A853F2N6_9GAMM</name>
<comment type="caution">
    <text evidence="4">The sequence shown here is derived from an EMBL/GenBank/DDBJ whole genome shotgun (WGS) entry which is preliminary data.</text>
</comment>
<dbReference type="InterPro" id="IPR001343">
    <property type="entry name" value="Hemolysn_Ca-bd"/>
</dbReference>
<evidence type="ECO:0000256" key="1">
    <source>
        <dbReference type="ARBA" id="ARBA00022837"/>
    </source>
</evidence>
<evidence type="ECO:0000313" key="5">
    <source>
        <dbReference type="Proteomes" id="UP000568751"/>
    </source>
</evidence>
<feature type="compositionally biased region" description="Acidic residues" evidence="2">
    <location>
        <begin position="129"/>
        <end position="152"/>
    </location>
</feature>
<dbReference type="PANTHER" id="PTHR39431:SF1">
    <property type="entry name" value="FRPA_C-RELATED PROTEIN"/>
    <property type="match status" value="1"/>
</dbReference>
<feature type="region of interest" description="Disordered" evidence="2">
    <location>
        <begin position="101"/>
        <end position="202"/>
    </location>
</feature>
<dbReference type="PANTHER" id="PTHR39431">
    <property type="entry name" value="FRPA/C-RELATED PROTEIN"/>
    <property type="match status" value="1"/>
</dbReference>
<dbReference type="NCBIfam" id="TIGR03661">
    <property type="entry name" value="T1SS_VCA0849"/>
    <property type="match status" value="1"/>
</dbReference>
<dbReference type="PROSITE" id="PS00330">
    <property type="entry name" value="HEMOLYSIN_CALCIUM"/>
    <property type="match status" value="2"/>
</dbReference>
<reference evidence="4 5" key="1">
    <citation type="submission" date="2020-05" db="EMBL/GenBank/DDBJ databases">
        <title>Horizontal transmission and recombination maintain forever young bacterial symbiont genomes.</title>
        <authorList>
            <person name="Russell S.L."/>
            <person name="Pepper-Tunick E."/>
            <person name="Svedberg J."/>
            <person name="Byrne A."/>
            <person name="Ruelas Castillo J."/>
            <person name="Vollmers C."/>
            <person name="Beinart R.A."/>
            <person name="Corbett-Detig R."/>
        </authorList>
    </citation>
    <scope>NUCLEOTIDE SEQUENCE [LARGE SCALE GENOMIC DNA]</scope>
    <source>
        <strain evidence="4">455</strain>
    </source>
</reference>
<dbReference type="NCBIfam" id="NF012211">
    <property type="entry name" value="tand_rpt_95"/>
    <property type="match status" value="2"/>
</dbReference>
<keyword evidence="1" id="KW-0106">Calcium</keyword>
<dbReference type="Pfam" id="PF17892">
    <property type="entry name" value="Cadherin_5"/>
    <property type="match status" value="2"/>
</dbReference>
<dbReference type="Pfam" id="PF00353">
    <property type="entry name" value="HemolysinCabind"/>
    <property type="match status" value="4"/>
</dbReference>
<accession>A0A853F2N6</accession>
<feature type="domain" description="Cadherin-like" evidence="3">
    <location>
        <begin position="711"/>
        <end position="797"/>
    </location>
</feature>
<dbReference type="PROSITE" id="PS00018">
    <property type="entry name" value="EF_HAND_1"/>
    <property type="match status" value="1"/>
</dbReference>
<sequence>MLDNFQNKLTQAEQTLTQTDTDTTLKQAIAEINLATQEYDENGFDVQGFDEYGVNAQGFDEFGNSYADSEGNYYGLDETYDEEGYNAWGYDESGVDAFGYDQWGNFYGEPDDEWSDDDDDDQAPAPGDDGYDEEFDNPDNWDGTDDDWDDDQTPQPGDDGYDDEFDNPDNWDGTDDDWWDDDDDWGNDDSSSGGGKGKPVVLDMEDDGIEITELDKNESITYFDFDDDGYVEKTAWTTDAILVFDENNDGQITSSSEIAFAKLTEADDTDLQALKAKFDSNDDNILSSSDAKFNQFKLWQDKNQNGAVDAGELKTLTQAGVQSINLVSDEEKQELDDGSVIFGKTTFTKDDGTTGEVADVAFKYKTSGHKMVETDSGYEMRLEPDSNEKGSYFHTSTDALNINLKDNNYDIVTGNIGDDTLDASTTDYAVLISGGAGDDILLGGSGNDILIGGAGLDTFKAGAGNDMITVNNDDTLTSTYIDGGSGYDKLVIKGDSTVNINLDELNIESVTLGDGISTVTGNSGDIDYLITGGTNTATITTAGGKDIIYGGTVVDTIHSGAGDDYIVAGDGNDIVNTEAGDDVIYGGAGNDTINAGSGKDTIYLEGDLDIISGGSDADTFKLSYQDQQAKSGLTNLIKDFELGVDTLDLSNVKSLRSINDISISSVNQNGKTYAKIEVGHNKNAIYLEGVSSSSLTKDNFEFYNHKAINLAEVTLATNEDQSLTITSTQLLANAIDFDGDDLSAVNLSITGNNATLTNNNNGTWTLTPKTNFSGKIEFSYQISDGYELTDAKASVNIEAVADKVVVANNSKQAQSYGLNIENDSWDKIGYHKLVSSYESYTMQEGSSAYLLQTTTKAGISGAKTYSSDIDSFLTLSDSSVKDVSSQATNGSALKSNFIVSKGDTVSFHYMFDTDDYQPYVDFATYSIGNEIYHLSSVADVGNMGNSGWKEVSFVAQSSGNLGFAVLNLKDGAVNSSLLIDNVVVNAESNQVQVGDVYKLPLDFNLADKDGSESLIIVIKGLPNSATLSHGSLLTNGYWQLTKAQYDNLEITFSEKNKIYNLIVDAISTESSNGNTNVVSQTAQVKVSSPSALTDLAFSVAEDNLLVIDKSSIINNIGLSDITITNIVSENSISSIDENGNIKIVPNDNYSGIETLTYTATDSSGNTYHSNINVEVVARADSPLLLIEANDYVFDFASGNLNNWQTVGDVDVASSYDGFNSADNDGYMARLTTGYGSVDQSVLESFMNMGNGKLDTFNGNATNGSAMQTVIDVKTGDVVSFEYIFSTNDYAPYNDFALVKIGGDSFKLSDVNAVGDFGASDGWQKFQYIATSNGKLNLAVANLLDTAVSSSLMIDNVVISSNNTLEVASNSTLALPITAVLNDTDGSESLSISIKNLPSEIMLNNGIKQEDGSYLLSQNDLNNLQLITGDFSGHLNIEIEATSIESSNSDTATSSKTLSIDVVQTGDGFDNQLIGDGGDNIIRGLAGDDTITGNQGDDTLSGGLGSDTFVYSNNNGNDTITDFSLFEGDKLDLSDLVDYQEGQNITDFISVENTNGDSIISVDSDGVGIGESYVNITLSNTSLSFEDLSNANALIVL</sequence>
<proteinExistence type="predicted"/>
<gene>
    <name evidence="4" type="ORF">H0A76_04505</name>
</gene>
<dbReference type="Gene3D" id="2.60.40.3440">
    <property type="match status" value="1"/>
</dbReference>
<dbReference type="EMBL" id="JACCHT010000001">
    <property type="protein sequence ID" value="NYT27211.1"/>
    <property type="molecule type" value="Genomic_DNA"/>
</dbReference>
<dbReference type="InterPro" id="IPR019960">
    <property type="entry name" value="T1SS_VCA0849"/>
</dbReference>
<feature type="compositionally biased region" description="Acidic residues" evidence="2">
    <location>
        <begin position="109"/>
        <end position="122"/>
    </location>
</feature>
<dbReference type="InterPro" id="IPR018247">
    <property type="entry name" value="EF_Hand_1_Ca_BS"/>
</dbReference>